<keyword evidence="3" id="KW-1185">Reference proteome</keyword>
<organism evidence="1 3">
    <name type="scientific">Madurella mycetomatis</name>
    <dbReference type="NCBI Taxonomy" id="100816"/>
    <lineage>
        <taxon>Eukaryota</taxon>
        <taxon>Fungi</taxon>
        <taxon>Dikarya</taxon>
        <taxon>Ascomycota</taxon>
        <taxon>Pezizomycotina</taxon>
        <taxon>Sordariomycetes</taxon>
        <taxon>Sordariomycetidae</taxon>
        <taxon>Sordariales</taxon>
        <taxon>Sordariales incertae sedis</taxon>
        <taxon>Madurella</taxon>
    </lineage>
</organism>
<proteinExistence type="predicted"/>
<dbReference type="STRING" id="100816.A0A175VSF9"/>
<dbReference type="VEuPathDB" id="FungiDB:MMYC01_200463"/>
<dbReference type="EMBL" id="LCTW02000004">
    <property type="protein sequence ID" value="KXX83068.1"/>
    <property type="molecule type" value="Genomic_DNA"/>
</dbReference>
<evidence type="ECO:0000313" key="2">
    <source>
        <dbReference type="EMBL" id="KXX83068.1"/>
    </source>
</evidence>
<reference evidence="1" key="1">
    <citation type="submission" date="2015-06" db="EMBL/GenBank/DDBJ databases">
        <authorList>
            <person name="Hoefler B.C."/>
            <person name="Straight P.D."/>
        </authorList>
    </citation>
    <scope>NUCLEOTIDE SEQUENCE [LARGE SCALE GENOMIC DNA]</scope>
    <source>
        <strain evidence="1">Mm55</strain>
    </source>
</reference>
<sequence>MWLLHIKDDGPKLVQFFQAKIPPICYAYLDDVETGVQENSFASCHWITRGWTLQELIAPVEVAFFDSKWSFLGLRRDLKKQLSQATGIDIHALDNQGGSYGRDGIWNRIFAWRVNYDGRPGLKYSRATGLLAQYAREFRDCGRIISSSAAKVIGPDIFKPVEQNFEIRGPILDLNLPMSFIPIGPHPQPSWDDDNGNFHFDNYESRAFHDFRDLKSQSYSLRLEIRLAKLRRPVEEWDDDYLTMAVRFAKNPVNDQDYLRVFELGQKWFLDVNISKNAAANTHLCILNVVRDEERRFSTMDNYEA</sequence>
<dbReference type="Proteomes" id="UP000078237">
    <property type="component" value="Unassembled WGS sequence"/>
</dbReference>
<evidence type="ECO:0000313" key="1">
    <source>
        <dbReference type="EMBL" id="KXX74456.1"/>
    </source>
</evidence>
<dbReference type="OrthoDB" id="3551669at2759"/>
<evidence type="ECO:0000313" key="3">
    <source>
        <dbReference type="Proteomes" id="UP000078237"/>
    </source>
</evidence>
<dbReference type="AlphaFoldDB" id="A0A175VSF9"/>
<accession>A0A175VSF9</accession>
<dbReference type="PANTHER" id="PTHR10622">
    <property type="entry name" value="HET DOMAIN-CONTAINING PROTEIN"/>
    <property type="match status" value="1"/>
</dbReference>
<gene>
    <name evidence="2" type="ORF">MMYC01_200463</name>
    <name evidence="1" type="ORF">MMYC01_208601</name>
</gene>
<reference evidence="1 3" key="3">
    <citation type="submission" date="2016-01" db="EMBL/GenBank/DDBJ databases">
        <title>Madurella mycetomatis genome sequencing.</title>
        <authorList>
            <person name="Van De Sande W."/>
        </authorList>
    </citation>
    <scope>NUCLEOTIDE SEQUENCE [LARGE SCALE GENOMIC DNA]</scope>
    <source>
        <strain evidence="1">Mm55</strain>
        <strain evidence="3">mm55</strain>
    </source>
</reference>
<comment type="caution">
    <text evidence="1">The sequence shown here is derived from an EMBL/GenBank/DDBJ whole genome shotgun (WGS) entry which is preliminary data.</text>
</comment>
<dbReference type="VEuPathDB" id="FungiDB:MMYC01_208601"/>
<dbReference type="EMBL" id="LCTW02000351">
    <property type="protein sequence ID" value="KXX74456.1"/>
    <property type="molecule type" value="Genomic_DNA"/>
</dbReference>
<protein>
    <submittedName>
        <fullName evidence="1">Vegetative incompatibility protein HET-E-1</fullName>
    </submittedName>
</protein>
<dbReference type="PANTHER" id="PTHR10622:SF12">
    <property type="entry name" value="HET DOMAIN-CONTAINING PROTEIN"/>
    <property type="match status" value="1"/>
</dbReference>
<name>A0A175VSF9_9PEZI</name>
<reference evidence="3" key="2">
    <citation type="submission" date="2015-06" db="EMBL/GenBank/DDBJ databases">
        <authorList>
            <person name="van de Sande W.W.J."/>
        </authorList>
    </citation>
    <scope>NUCLEOTIDE SEQUENCE [LARGE SCALE GENOMIC DNA]</scope>
    <source>
        <strain evidence="3">mm55</strain>
    </source>
</reference>